<dbReference type="InterPro" id="IPR019079">
    <property type="entry name" value="Capsule_synth_CapA"/>
</dbReference>
<dbReference type="CDD" id="cd07381">
    <property type="entry name" value="MPP_CapA"/>
    <property type="match status" value="1"/>
</dbReference>
<evidence type="ECO:0000313" key="4">
    <source>
        <dbReference type="Proteomes" id="UP001501532"/>
    </source>
</evidence>
<dbReference type="EMBL" id="BAAAUF010000001">
    <property type="protein sequence ID" value="GAA3024521.1"/>
    <property type="molecule type" value="Genomic_DNA"/>
</dbReference>
<proteinExistence type="inferred from homology"/>
<gene>
    <name evidence="3" type="ORF">GCM10010448_02890</name>
</gene>
<keyword evidence="4" id="KW-1185">Reference proteome</keyword>
<feature type="domain" description="Capsule synthesis protein CapA" evidence="2">
    <location>
        <begin position="7"/>
        <end position="287"/>
    </location>
</feature>
<accession>A0ABP6KZ83</accession>
<dbReference type="PANTHER" id="PTHR33393">
    <property type="entry name" value="POLYGLUTAMINE SYNTHESIS ACCESSORY PROTEIN RV0574C-RELATED"/>
    <property type="match status" value="1"/>
</dbReference>
<protein>
    <submittedName>
        <fullName evidence="3">CapA family protein</fullName>
    </submittedName>
</protein>
<name>A0ABP6KZ83_9ACTN</name>
<dbReference type="Gene3D" id="3.60.21.10">
    <property type="match status" value="1"/>
</dbReference>
<comment type="similarity">
    <text evidence="1">Belongs to the CapA family.</text>
</comment>
<evidence type="ECO:0000259" key="2">
    <source>
        <dbReference type="SMART" id="SM00854"/>
    </source>
</evidence>
<dbReference type="Pfam" id="PF09587">
    <property type="entry name" value="PGA_cap"/>
    <property type="match status" value="1"/>
</dbReference>
<dbReference type="InterPro" id="IPR052169">
    <property type="entry name" value="CW_Biosynth-Accessory"/>
</dbReference>
<sequence length="373" mass="40326">MDEGVVTLFLGGDVMLGRGVDQILPHPGDPELREGYVRDARDYVALAEAVNGPVPRAGFRRPWGEALAVLEAAAPEVRVINLETSVTRHDDFAPGKGVHYRMTPANLPCLAAARPDVCVLANNHVLDFGRRGLAETLDALAGAGLRTAGAGPDAASARRPAVVPLRGGGRVLVFSFGMPSSGIPEHWAATEDRSGVDLLPGPTMTSAAAFAERLRRVKRPGDLAVASVHWGSNWGYDISRAQIRFAHALVDAGVDIVHGHSSHHPRPLEAYRDRLVLYGCGDLVDDYEGIGGYERYRDDLRLLYLVSVEPDTGGLTGVRMVPLQSRRMRLEHASAQDAAWLRAALDTCSRPLGTHIDLDPDNTLRFRSPPARK</sequence>
<dbReference type="SMART" id="SM00854">
    <property type="entry name" value="PGA_cap"/>
    <property type="match status" value="1"/>
</dbReference>
<dbReference type="SUPFAM" id="SSF56300">
    <property type="entry name" value="Metallo-dependent phosphatases"/>
    <property type="match status" value="1"/>
</dbReference>
<evidence type="ECO:0000256" key="1">
    <source>
        <dbReference type="ARBA" id="ARBA00005662"/>
    </source>
</evidence>
<comment type="caution">
    <text evidence="3">The sequence shown here is derived from an EMBL/GenBank/DDBJ whole genome shotgun (WGS) entry which is preliminary data.</text>
</comment>
<dbReference type="InterPro" id="IPR029052">
    <property type="entry name" value="Metallo-depent_PP-like"/>
</dbReference>
<organism evidence="3 4">
    <name type="scientific">Streptomyces glomeratus</name>
    <dbReference type="NCBI Taxonomy" id="284452"/>
    <lineage>
        <taxon>Bacteria</taxon>
        <taxon>Bacillati</taxon>
        <taxon>Actinomycetota</taxon>
        <taxon>Actinomycetes</taxon>
        <taxon>Kitasatosporales</taxon>
        <taxon>Streptomycetaceae</taxon>
        <taxon>Streptomyces</taxon>
    </lineage>
</organism>
<dbReference type="PANTHER" id="PTHR33393:SF11">
    <property type="entry name" value="POLYGLUTAMINE SYNTHESIS ACCESSORY PROTEIN RV0574C-RELATED"/>
    <property type="match status" value="1"/>
</dbReference>
<evidence type="ECO:0000313" key="3">
    <source>
        <dbReference type="EMBL" id="GAA3024521.1"/>
    </source>
</evidence>
<dbReference type="Proteomes" id="UP001501532">
    <property type="component" value="Unassembled WGS sequence"/>
</dbReference>
<reference evidence="4" key="1">
    <citation type="journal article" date="2019" name="Int. J. Syst. Evol. Microbiol.">
        <title>The Global Catalogue of Microorganisms (GCM) 10K type strain sequencing project: providing services to taxonomists for standard genome sequencing and annotation.</title>
        <authorList>
            <consortium name="The Broad Institute Genomics Platform"/>
            <consortium name="The Broad Institute Genome Sequencing Center for Infectious Disease"/>
            <person name="Wu L."/>
            <person name="Ma J."/>
        </authorList>
    </citation>
    <scope>NUCLEOTIDE SEQUENCE [LARGE SCALE GENOMIC DNA]</scope>
    <source>
        <strain evidence="4">JCM 9091</strain>
    </source>
</reference>